<feature type="compositionally biased region" description="Polar residues" evidence="4">
    <location>
        <begin position="609"/>
        <end position="627"/>
    </location>
</feature>
<name>A0A401RUI1_CHIPU</name>
<feature type="domain" description="Scaffolding anchor of CK1" evidence="5">
    <location>
        <begin position="16"/>
        <end position="283"/>
    </location>
</feature>
<feature type="region of interest" description="Disordered" evidence="4">
    <location>
        <begin position="1157"/>
        <end position="1202"/>
    </location>
</feature>
<dbReference type="GO" id="GO:1990254">
    <property type="term" value="F:keratin filament binding"/>
    <property type="evidence" value="ECO:0007669"/>
    <property type="project" value="TreeGrafter"/>
</dbReference>
<dbReference type="GO" id="GO:0007165">
    <property type="term" value="P:signal transduction"/>
    <property type="evidence" value="ECO:0007669"/>
    <property type="project" value="TreeGrafter"/>
</dbReference>
<dbReference type="EMBL" id="BEZZ01002491">
    <property type="protein sequence ID" value="GCC21805.1"/>
    <property type="molecule type" value="Genomic_DNA"/>
</dbReference>
<feature type="compositionally biased region" description="Basic and acidic residues" evidence="4">
    <location>
        <begin position="854"/>
        <end position="865"/>
    </location>
</feature>
<keyword evidence="7" id="KW-1185">Reference proteome</keyword>
<evidence type="ECO:0000256" key="3">
    <source>
        <dbReference type="ARBA" id="ARBA00022490"/>
    </source>
</evidence>
<dbReference type="InterPro" id="IPR050944">
    <property type="entry name" value="FAM83"/>
</dbReference>
<dbReference type="GO" id="GO:0045104">
    <property type="term" value="P:intermediate filament cytoskeleton organization"/>
    <property type="evidence" value="ECO:0007669"/>
    <property type="project" value="TreeGrafter"/>
</dbReference>
<feature type="compositionally biased region" description="Basic and acidic residues" evidence="4">
    <location>
        <begin position="1088"/>
        <end position="1105"/>
    </location>
</feature>
<feature type="region of interest" description="Disordered" evidence="4">
    <location>
        <begin position="835"/>
        <end position="1133"/>
    </location>
</feature>
<dbReference type="GO" id="GO:0045095">
    <property type="term" value="C:keratin filament"/>
    <property type="evidence" value="ECO:0007669"/>
    <property type="project" value="TreeGrafter"/>
</dbReference>
<keyword evidence="3" id="KW-0963">Cytoplasm</keyword>
<feature type="region of interest" description="Disordered" evidence="4">
    <location>
        <begin position="507"/>
        <end position="534"/>
    </location>
</feature>
<feature type="compositionally biased region" description="Polar residues" evidence="4">
    <location>
        <begin position="1029"/>
        <end position="1048"/>
    </location>
</feature>
<evidence type="ECO:0000313" key="6">
    <source>
        <dbReference type="EMBL" id="GCC21805.1"/>
    </source>
</evidence>
<dbReference type="AlphaFoldDB" id="A0A401RUI1"/>
<accession>A0A401RUI1</accession>
<proteinExistence type="inferred from homology"/>
<feature type="compositionally biased region" description="Polar residues" evidence="4">
    <location>
        <begin position="746"/>
        <end position="757"/>
    </location>
</feature>
<evidence type="ECO:0000313" key="7">
    <source>
        <dbReference type="Proteomes" id="UP000287033"/>
    </source>
</evidence>
<dbReference type="InterPro" id="IPR012461">
    <property type="entry name" value="SACK1"/>
</dbReference>
<gene>
    <name evidence="6" type="ORF">chiPu_0020280</name>
</gene>
<evidence type="ECO:0000256" key="2">
    <source>
        <dbReference type="ARBA" id="ARBA00006937"/>
    </source>
</evidence>
<evidence type="ECO:0000259" key="5">
    <source>
        <dbReference type="Pfam" id="PF07894"/>
    </source>
</evidence>
<dbReference type="Gene3D" id="3.30.870.10">
    <property type="entry name" value="Endonuclease Chain A"/>
    <property type="match status" value="1"/>
</dbReference>
<dbReference type="PANTHER" id="PTHR16181">
    <property type="entry name" value="PROTEIN FAM83A-RELATED"/>
    <property type="match status" value="1"/>
</dbReference>
<feature type="region of interest" description="Disordered" evidence="4">
    <location>
        <begin position="652"/>
        <end position="671"/>
    </location>
</feature>
<dbReference type="FunFam" id="3.30.870.10:FF:000004">
    <property type="entry name" value="protein FAM83H isoform X2"/>
    <property type="match status" value="1"/>
</dbReference>
<dbReference type="STRING" id="137246.A0A401RUI1"/>
<feature type="compositionally biased region" description="Basic and acidic residues" evidence="4">
    <location>
        <begin position="991"/>
        <end position="1001"/>
    </location>
</feature>
<evidence type="ECO:0000256" key="1">
    <source>
        <dbReference type="ARBA" id="ARBA00004496"/>
    </source>
</evidence>
<comment type="subcellular location">
    <subcellularLocation>
        <location evidence="1">Cytoplasm</location>
    </subcellularLocation>
</comment>
<feature type="compositionally biased region" description="Polar residues" evidence="4">
    <location>
        <begin position="894"/>
        <end position="911"/>
    </location>
</feature>
<dbReference type="GO" id="GO:0019901">
    <property type="term" value="F:protein kinase binding"/>
    <property type="evidence" value="ECO:0007669"/>
    <property type="project" value="TreeGrafter"/>
</dbReference>
<organism evidence="6 7">
    <name type="scientific">Chiloscyllium punctatum</name>
    <name type="common">Brownbanded bambooshark</name>
    <name type="synonym">Hemiscyllium punctatum</name>
    <dbReference type="NCBI Taxonomy" id="137246"/>
    <lineage>
        <taxon>Eukaryota</taxon>
        <taxon>Metazoa</taxon>
        <taxon>Chordata</taxon>
        <taxon>Craniata</taxon>
        <taxon>Vertebrata</taxon>
        <taxon>Chondrichthyes</taxon>
        <taxon>Elasmobranchii</taxon>
        <taxon>Galeomorphii</taxon>
        <taxon>Galeoidea</taxon>
        <taxon>Orectolobiformes</taxon>
        <taxon>Hemiscylliidae</taxon>
        <taxon>Chiloscyllium</taxon>
    </lineage>
</organism>
<dbReference type="OMA" id="CQPEIEH"/>
<dbReference type="SUPFAM" id="SSF56024">
    <property type="entry name" value="Phospholipase D/nuclease"/>
    <property type="match status" value="1"/>
</dbReference>
<dbReference type="Pfam" id="PF07894">
    <property type="entry name" value="SACK1"/>
    <property type="match status" value="1"/>
</dbReference>
<feature type="region of interest" description="Disordered" evidence="4">
    <location>
        <begin position="598"/>
        <end position="636"/>
    </location>
</feature>
<dbReference type="OrthoDB" id="9832446at2759"/>
<dbReference type="PANTHER" id="PTHR16181:SF29">
    <property type="entry name" value="PROTEIN FAM83A-RELATED"/>
    <property type="match status" value="1"/>
</dbReference>
<dbReference type="Proteomes" id="UP000287033">
    <property type="component" value="Unassembled WGS sequence"/>
</dbReference>
<evidence type="ECO:0000256" key="4">
    <source>
        <dbReference type="SAM" id="MobiDB-lite"/>
    </source>
</evidence>
<sequence>MAHRSQCSTLGDVDNDPSYVPPHYKEYYRIAIDILAEEGIDAYYHFLAEEKEVDFLSSTEIEHINKHLKKPLVPLDELQFVGGDYDESDSSGTYWPVQTDIAAPALDLGWPNIHMCRGPSDVTIFVHPPAPDTLSIKEEFRRLIRSATQVIAIVMDIFTDLDLFAEVLEAASRGVPVYLLLDELLSHHFLDMVKKCQVNLSHMHFLRVRTLTGSTYTCKSGMSFTGSLIERFMLVDCNAVLCGSYSFMWSFEKIHRSIVQRFQGELVAIFDEEFRILFAQSHPLPGVENLMPGPDNFYTVKPYQPADKWRRKQSPRFKHQEDMLSQHSGYSWADPDRDQFGHSFRQNDVYRQNKEEVGIRGFMRQFTHIQQDDFRFDPTSSAVMRAKQMEINAFKRRSYAEGTFESYDSMERRYGRISEHYDELDARSEQLFREKRYPLEPGLTRNRFSSFNTKHVKDGLGILERFRQNRTTQLQYNESAEQPRHWYDLKNREESCLTGLPFHPLPANYEPSNSSKEVRHGSSDLDPVGDGRLGQKIQKRPNIGQSYACQKSPTQKQVLDPKMLFTESSLGRKSDDQPTKHGLRRWRIGSYFSYQDEHPEQLEDDVSTPDESQSSNEVVHVSRQNTAPLEKPLFREPTHITSYKRLDLYNSKSPKADLTDDQSLSSDKGYEERNMKLAKHESMRSKLNPMLQRSSRLRSSLIFNNSKTEQHLAQKGKGIRSIREQKQEEEKEPEGIQESKAAADLQENSSNDQTKLIQYSMPDKNLPNETPKTFEPNPKEVFIGKPLDLDLGRQQTDSALGGHDPDTQTSDQHKARPKVDLQLSKKVQDAINKMTQRTSLSKEIKTTHVVPSAKTEKLPLDKPEKAFNSVAGQQGPPPSQLAIESLQPGFPPSESATPNNASNPQRSSSTSKLEDAESNLAKIKLHSSAVCLDTRENKEDETGEESVILNSISKSPSRWKGSLNLPGDTKSKEMRSNVDVGQPLTPAIENKNPEKPPKTMHSEMVLANSEKEEKPRRTPVNPTAPKGLQTVQGSRFSTSTSNALYSSNLRDDTKVILEQISANSQKNRAESAKVHHASTNENITPGESEEKVTPESDKTDSDKKQQFGVSARFSNSIKNKGKAQDTPDYIDPLIKRMDSFRKEKRVYSRFEVFYKKEDSSKAEETSPGQQGDGSQDSKDTDSGDKKKASKIIPKLLGTFRRF</sequence>
<dbReference type="GO" id="GO:0030335">
    <property type="term" value="P:positive regulation of cell migration"/>
    <property type="evidence" value="ECO:0007669"/>
    <property type="project" value="TreeGrafter"/>
</dbReference>
<comment type="similarity">
    <text evidence="2">Belongs to the FAM83 family.</text>
</comment>
<dbReference type="GO" id="GO:0044380">
    <property type="term" value="P:protein localization to cytoskeleton"/>
    <property type="evidence" value="ECO:0007669"/>
    <property type="project" value="TreeGrafter"/>
</dbReference>
<protein>
    <recommendedName>
        <fullName evidence="5">Scaffolding anchor of CK1 domain-containing protein</fullName>
    </recommendedName>
</protein>
<feature type="compositionally biased region" description="Basic and acidic residues" evidence="4">
    <location>
        <begin position="1175"/>
        <end position="1186"/>
    </location>
</feature>
<feature type="region of interest" description="Disordered" evidence="4">
    <location>
        <begin position="703"/>
        <end position="821"/>
    </location>
</feature>
<feature type="compositionally biased region" description="Basic and acidic residues" evidence="4">
    <location>
        <begin position="803"/>
        <end position="819"/>
    </location>
</feature>
<dbReference type="GO" id="GO:0005737">
    <property type="term" value="C:cytoplasm"/>
    <property type="evidence" value="ECO:0007669"/>
    <property type="project" value="UniProtKB-SubCell"/>
</dbReference>
<comment type="caution">
    <text evidence="6">The sequence shown here is derived from an EMBL/GenBank/DDBJ whole genome shotgun (WGS) entry which is preliminary data.</text>
</comment>
<reference evidence="6 7" key="1">
    <citation type="journal article" date="2018" name="Nat. Ecol. Evol.">
        <title>Shark genomes provide insights into elasmobranch evolution and the origin of vertebrates.</title>
        <authorList>
            <person name="Hara Y"/>
            <person name="Yamaguchi K"/>
            <person name="Onimaru K"/>
            <person name="Kadota M"/>
            <person name="Koyanagi M"/>
            <person name="Keeley SD"/>
            <person name="Tatsumi K"/>
            <person name="Tanaka K"/>
            <person name="Motone F"/>
            <person name="Kageyama Y"/>
            <person name="Nozu R"/>
            <person name="Adachi N"/>
            <person name="Nishimura O"/>
            <person name="Nakagawa R"/>
            <person name="Tanegashima C"/>
            <person name="Kiyatake I"/>
            <person name="Matsumoto R"/>
            <person name="Murakumo K"/>
            <person name="Nishida K"/>
            <person name="Terakita A"/>
            <person name="Kuratani S"/>
            <person name="Sato K"/>
            <person name="Hyodo S Kuraku.S."/>
        </authorList>
    </citation>
    <scope>NUCLEOTIDE SEQUENCE [LARGE SCALE GENOMIC DNA]</scope>
</reference>